<organism evidence="2 3">
    <name type="scientific">Alicyclobacillus cellulosilyticus</name>
    <dbReference type="NCBI Taxonomy" id="1003997"/>
    <lineage>
        <taxon>Bacteria</taxon>
        <taxon>Bacillati</taxon>
        <taxon>Bacillota</taxon>
        <taxon>Bacilli</taxon>
        <taxon>Bacillales</taxon>
        <taxon>Alicyclobacillaceae</taxon>
        <taxon>Alicyclobacillus</taxon>
    </lineage>
</organism>
<keyword evidence="3" id="KW-1185">Reference proteome</keyword>
<evidence type="ECO:0000313" key="3">
    <source>
        <dbReference type="Proteomes" id="UP000637695"/>
    </source>
</evidence>
<feature type="region of interest" description="Disordered" evidence="1">
    <location>
        <begin position="311"/>
        <end position="339"/>
    </location>
</feature>
<evidence type="ECO:0000256" key="1">
    <source>
        <dbReference type="SAM" id="MobiDB-lite"/>
    </source>
</evidence>
<dbReference type="AlphaFoldDB" id="A0A917K6Z5"/>
<proteinExistence type="predicted"/>
<name>A0A917K6Z5_9BACL</name>
<accession>A0A917K6Z5</accession>
<evidence type="ECO:0008006" key="4">
    <source>
        <dbReference type="Google" id="ProtNLM"/>
    </source>
</evidence>
<evidence type="ECO:0000313" key="2">
    <source>
        <dbReference type="EMBL" id="GGJ03330.1"/>
    </source>
</evidence>
<dbReference type="EMBL" id="BMOY01000012">
    <property type="protein sequence ID" value="GGJ03330.1"/>
    <property type="molecule type" value="Genomic_DNA"/>
</dbReference>
<dbReference type="Proteomes" id="UP000637695">
    <property type="component" value="Unassembled WGS sequence"/>
</dbReference>
<comment type="caution">
    <text evidence="2">The sequence shown here is derived from an EMBL/GenBank/DDBJ whole genome shotgun (WGS) entry which is preliminary data.</text>
</comment>
<reference evidence="2" key="2">
    <citation type="submission" date="2020-09" db="EMBL/GenBank/DDBJ databases">
        <authorList>
            <person name="Sun Q."/>
            <person name="Ohkuma M."/>
        </authorList>
    </citation>
    <scope>NUCLEOTIDE SEQUENCE</scope>
    <source>
        <strain evidence="2">JCM 18487</strain>
    </source>
</reference>
<sequence length="409" mass="44360">MNQVKRHRGDDCSLTEAETVLRKYFASSALDVSGVDFRHMADRAMRREEHVVSWPTVRVRTGRVQTGRVRTGRPFARVVLRRCGGVAAACAIAFGLVRTAFYFAPNWEQEAYAAIKSVPGAQYVVRPSDAKMLALAKRGQIQPMDVSAEDQGISVHVVGAYADGLRTVLFLRIDADRAQMDGSGSLVPGPGVVLTDQFGQRYIERGMTWNLDTHAGNLEFDGVAPWKLALGVRFTLHIPVLERAPEAVSNAGATSSDFQDVGGSWNLNWVQTSIGSTRSISLDSTAASNGVEIRLTRVTLSPSAMQFTLTASGDFQASPPASPSGTGLGEGKSSAGTGPSEERAFYLERATTGERLPLATWWGSMSYGREVTWQLVTSPVTQPGKYVLVITRFNGQEGRWELPFTIPSG</sequence>
<gene>
    <name evidence="2" type="ORF">GCM10010885_10750</name>
</gene>
<protein>
    <recommendedName>
        <fullName evidence="4">DUF4179 domain-containing protein</fullName>
    </recommendedName>
</protein>
<reference evidence="2" key="1">
    <citation type="journal article" date="2014" name="Int. J. Syst. Evol. Microbiol.">
        <title>Complete genome sequence of Corynebacterium casei LMG S-19264T (=DSM 44701T), isolated from a smear-ripened cheese.</title>
        <authorList>
            <consortium name="US DOE Joint Genome Institute (JGI-PGF)"/>
            <person name="Walter F."/>
            <person name="Albersmeier A."/>
            <person name="Kalinowski J."/>
            <person name="Ruckert C."/>
        </authorList>
    </citation>
    <scope>NUCLEOTIDE SEQUENCE</scope>
    <source>
        <strain evidence="2">JCM 18487</strain>
    </source>
</reference>